<dbReference type="Gene3D" id="3.40.50.150">
    <property type="entry name" value="Vaccinia Virus protein VP39"/>
    <property type="match status" value="1"/>
</dbReference>
<dbReference type="InterPro" id="IPR001077">
    <property type="entry name" value="COMT_C"/>
</dbReference>
<dbReference type="GO" id="GO:0008171">
    <property type="term" value="F:O-methyltransferase activity"/>
    <property type="evidence" value="ECO:0007669"/>
    <property type="project" value="InterPro"/>
</dbReference>
<feature type="domain" description="O-methyltransferase C-terminal" evidence="4">
    <location>
        <begin position="203"/>
        <end position="395"/>
    </location>
</feature>
<dbReference type="Proteomes" id="UP000824596">
    <property type="component" value="Unassembled WGS sequence"/>
</dbReference>
<keyword evidence="2" id="KW-0808">Transferase</keyword>
<proteinExistence type="predicted"/>
<evidence type="ECO:0000256" key="3">
    <source>
        <dbReference type="ARBA" id="ARBA00022691"/>
    </source>
</evidence>
<evidence type="ECO:0000259" key="4">
    <source>
        <dbReference type="Pfam" id="PF00891"/>
    </source>
</evidence>
<dbReference type="Gene3D" id="1.10.10.10">
    <property type="entry name" value="Winged helix-like DNA-binding domain superfamily/Winged helix DNA-binding domain"/>
    <property type="match status" value="1"/>
</dbReference>
<keyword evidence="3" id="KW-0949">S-adenosyl-L-methionine</keyword>
<feature type="domain" description="O-methyltransferase dimerisation" evidence="5">
    <location>
        <begin position="89"/>
        <end position="154"/>
    </location>
</feature>
<dbReference type="InterPro" id="IPR036390">
    <property type="entry name" value="WH_DNA-bd_sf"/>
</dbReference>
<dbReference type="PANTHER" id="PTHR43712">
    <property type="entry name" value="PUTATIVE (AFU_ORTHOLOGUE AFUA_4G14580)-RELATED"/>
    <property type="match status" value="1"/>
</dbReference>
<dbReference type="InterPro" id="IPR029063">
    <property type="entry name" value="SAM-dependent_MTases_sf"/>
</dbReference>
<dbReference type="RefSeq" id="XP_044722602.1">
    <property type="nucleotide sequence ID" value="XM_044861576.1"/>
</dbReference>
<dbReference type="EMBL" id="JAIZPD010000003">
    <property type="protein sequence ID" value="KAH0965089.1"/>
    <property type="molecule type" value="Genomic_DNA"/>
</dbReference>
<accession>A0A9P8SKB9</accession>
<dbReference type="PROSITE" id="PS51683">
    <property type="entry name" value="SAM_OMT_II"/>
    <property type="match status" value="1"/>
</dbReference>
<dbReference type="GO" id="GO:0032259">
    <property type="term" value="P:methylation"/>
    <property type="evidence" value="ECO:0007669"/>
    <property type="project" value="UniProtKB-KW"/>
</dbReference>
<gene>
    <name evidence="6" type="ORF">HRG_03105</name>
</gene>
<dbReference type="InterPro" id="IPR016461">
    <property type="entry name" value="COMT-like"/>
</dbReference>
<evidence type="ECO:0000256" key="1">
    <source>
        <dbReference type="ARBA" id="ARBA00022603"/>
    </source>
</evidence>
<dbReference type="Pfam" id="PF00891">
    <property type="entry name" value="Methyltransf_2"/>
    <property type="match status" value="1"/>
</dbReference>
<organism evidence="6 7">
    <name type="scientific">Hirsutella rhossiliensis</name>
    <dbReference type="NCBI Taxonomy" id="111463"/>
    <lineage>
        <taxon>Eukaryota</taxon>
        <taxon>Fungi</taxon>
        <taxon>Dikarya</taxon>
        <taxon>Ascomycota</taxon>
        <taxon>Pezizomycotina</taxon>
        <taxon>Sordariomycetes</taxon>
        <taxon>Hypocreomycetidae</taxon>
        <taxon>Hypocreales</taxon>
        <taxon>Ophiocordycipitaceae</taxon>
        <taxon>Hirsutella</taxon>
    </lineage>
</organism>
<dbReference type="AlphaFoldDB" id="A0A9P8SKB9"/>
<comment type="caution">
    <text evidence="6">The sequence shown here is derived from an EMBL/GenBank/DDBJ whole genome shotgun (WGS) entry which is preliminary data.</text>
</comment>
<sequence length="423" mass="46519">MASSNGTASRIVELAATISTSVAKLQQMLSDRGLASPSFDEEATNNRLPNEAHDVQDAVLDATAELHDLLLEPWALLFKHAAHNNMVSFQAISRLGIAAMVPARGRASFDHIADETGLDVRTLRRLLRHAMTMRVFREPEPDVVAHTSSSRLLMMPHFNDWIGCGSDEIWPASVKMVDALQRWPGSGEPNQTGFALANNTTDSIYSVIDADPARGARFASAMKAIADSPGYEIDYIIDNYDWASLGPATVVDIGGSQGHVALELARRFRSLDVVVQDLGKVVAGADARVPEELKGRVRFVAHDFFEPQGVEADVYLFRLVLHNWADEYCIRLLRAQIPALRLGARIVIHETLMPEPGAVAVWKERNLRAVDLSMGALFNSRERSVGEWTALLTQADPRFRLRHVAEPPGSALGIIDVCWDGTE</sequence>
<protein>
    <submittedName>
        <fullName evidence="6">O-methyltransferase domain-containing protein</fullName>
    </submittedName>
</protein>
<evidence type="ECO:0000256" key="2">
    <source>
        <dbReference type="ARBA" id="ARBA00022679"/>
    </source>
</evidence>
<reference evidence="6" key="1">
    <citation type="submission" date="2021-09" db="EMBL/GenBank/DDBJ databases">
        <title>A high-quality genome of the endoparasitic fungus Hirsutella rhossiliensis with a comparison of Hirsutella genomes reveals transposable elements contributing to genome size variation.</title>
        <authorList>
            <person name="Lin R."/>
            <person name="Jiao Y."/>
            <person name="Sun X."/>
            <person name="Ling J."/>
            <person name="Xie B."/>
            <person name="Cheng X."/>
        </authorList>
    </citation>
    <scope>NUCLEOTIDE SEQUENCE</scope>
    <source>
        <strain evidence="6">HR02</strain>
    </source>
</reference>
<dbReference type="PANTHER" id="PTHR43712:SF12">
    <property type="entry name" value="STERIGMATOCYSTIN 8-O-METHYLTRANSFERASE"/>
    <property type="match status" value="1"/>
</dbReference>
<name>A0A9P8SKB9_9HYPO</name>
<dbReference type="Pfam" id="PF08100">
    <property type="entry name" value="Dimerisation"/>
    <property type="match status" value="1"/>
</dbReference>
<dbReference type="InterPro" id="IPR036388">
    <property type="entry name" value="WH-like_DNA-bd_sf"/>
</dbReference>
<dbReference type="OrthoDB" id="1606438at2759"/>
<dbReference type="SUPFAM" id="SSF53335">
    <property type="entry name" value="S-adenosyl-L-methionine-dependent methyltransferases"/>
    <property type="match status" value="1"/>
</dbReference>
<dbReference type="GeneID" id="68352234"/>
<dbReference type="InterPro" id="IPR012967">
    <property type="entry name" value="COMT_dimerisation"/>
</dbReference>
<evidence type="ECO:0000313" key="7">
    <source>
        <dbReference type="Proteomes" id="UP000824596"/>
    </source>
</evidence>
<evidence type="ECO:0000259" key="5">
    <source>
        <dbReference type="Pfam" id="PF08100"/>
    </source>
</evidence>
<dbReference type="SUPFAM" id="SSF46785">
    <property type="entry name" value="Winged helix' DNA-binding domain"/>
    <property type="match status" value="1"/>
</dbReference>
<keyword evidence="1" id="KW-0489">Methyltransferase</keyword>
<evidence type="ECO:0000313" key="6">
    <source>
        <dbReference type="EMBL" id="KAH0965089.1"/>
    </source>
</evidence>
<keyword evidence="7" id="KW-1185">Reference proteome</keyword>